<dbReference type="PANTHER" id="PTHR23517:SF2">
    <property type="entry name" value="MULTIDRUG RESISTANCE PROTEIN MDTH"/>
    <property type="match status" value="1"/>
</dbReference>
<dbReference type="EMBL" id="BKAJ01000108">
    <property type="protein sequence ID" value="GEP58704.1"/>
    <property type="molecule type" value="Genomic_DNA"/>
</dbReference>
<dbReference type="InterPro" id="IPR011701">
    <property type="entry name" value="MFS"/>
</dbReference>
<comment type="caution">
    <text evidence="9">The sequence shown here is derived from an EMBL/GenBank/DDBJ whole genome shotgun (WGS) entry which is preliminary data.</text>
</comment>
<feature type="transmembrane region" description="Helical" evidence="7">
    <location>
        <begin position="126"/>
        <end position="151"/>
    </location>
</feature>
<feature type="domain" description="Major facilitator superfamily (MFS) profile" evidence="8">
    <location>
        <begin position="7"/>
        <end position="385"/>
    </location>
</feature>
<keyword evidence="4 7" id="KW-0812">Transmembrane</keyword>
<evidence type="ECO:0000256" key="1">
    <source>
        <dbReference type="ARBA" id="ARBA00004651"/>
    </source>
</evidence>
<dbReference type="PROSITE" id="PS50850">
    <property type="entry name" value="MFS"/>
    <property type="match status" value="1"/>
</dbReference>
<feature type="transmembrane region" description="Helical" evidence="7">
    <location>
        <begin position="157"/>
        <end position="179"/>
    </location>
</feature>
<organism evidence="9 10">
    <name type="scientific">Reyranella soli</name>
    <dbReference type="NCBI Taxonomy" id="1230389"/>
    <lineage>
        <taxon>Bacteria</taxon>
        <taxon>Pseudomonadati</taxon>
        <taxon>Pseudomonadota</taxon>
        <taxon>Alphaproteobacteria</taxon>
        <taxon>Hyphomicrobiales</taxon>
        <taxon>Reyranellaceae</taxon>
        <taxon>Reyranella</taxon>
    </lineage>
</organism>
<sequence>MSHSSPTAILLNIGHAMDHWLIVVFAYTWGVIAGVWGVEWTELTPFNYGALFMFGMGSIVSGRLGDHWGRWIMMVIFFAGMGVSSLIIALCSNKWQIGIALTLMGAFASIYHPVGIPMLVQKAKNYGFTIGVNGLAGNMGIAIAAGVSVYIAQRFGWQMAFVIPGVICLICAVAFVALVPREQEAPAKRKQKMIDLPPAVMARVFAIMTFTAVTGSIVFNFTTNGNGELLRERVKGAVQDPAELAMMLFVIFSLASLAQLVVGKLIDRYPLKNVYVPIVLLQVPLFLIASQVQDWALFITAIGFMLLVFGAIPFTDAMIVKYIDDRMRSRVTGARLAIGFGVSSVVVALIGPLVKAAGFPVVLMVLAGCAFLGFCAISMLPGERDMSQATLKPAE</sequence>
<gene>
    <name evidence="9" type="ORF">RSO01_58700</name>
</gene>
<dbReference type="AlphaFoldDB" id="A0A512NIC0"/>
<dbReference type="InterPro" id="IPR036259">
    <property type="entry name" value="MFS_trans_sf"/>
</dbReference>
<evidence type="ECO:0000259" key="8">
    <source>
        <dbReference type="PROSITE" id="PS50850"/>
    </source>
</evidence>
<feature type="transmembrane region" description="Helical" evidence="7">
    <location>
        <begin position="274"/>
        <end position="292"/>
    </location>
</feature>
<proteinExistence type="predicted"/>
<evidence type="ECO:0000256" key="6">
    <source>
        <dbReference type="ARBA" id="ARBA00023136"/>
    </source>
</evidence>
<dbReference type="GO" id="GO:0022857">
    <property type="term" value="F:transmembrane transporter activity"/>
    <property type="evidence" value="ECO:0007669"/>
    <property type="project" value="InterPro"/>
</dbReference>
<dbReference type="RefSeq" id="WP_147154099.1">
    <property type="nucleotide sequence ID" value="NZ_BKAJ01000108.1"/>
</dbReference>
<comment type="subcellular location">
    <subcellularLocation>
        <location evidence="1">Cell membrane</location>
        <topology evidence="1">Multi-pass membrane protein</topology>
    </subcellularLocation>
</comment>
<dbReference type="PANTHER" id="PTHR23517">
    <property type="entry name" value="RESISTANCE PROTEIN MDTM, PUTATIVE-RELATED-RELATED"/>
    <property type="match status" value="1"/>
</dbReference>
<feature type="transmembrane region" description="Helical" evidence="7">
    <location>
        <begin position="357"/>
        <end position="380"/>
    </location>
</feature>
<keyword evidence="10" id="KW-1185">Reference proteome</keyword>
<feature type="transmembrane region" description="Helical" evidence="7">
    <location>
        <begin position="95"/>
        <end position="114"/>
    </location>
</feature>
<evidence type="ECO:0000313" key="9">
    <source>
        <dbReference type="EMBL" id="GEP58704.1"/>
    </source>
</evidence>
<evidence type="ECO:0000256" key="4">
    <source>
        <dbReference type="ARBA" id="ARBA00022692"/>
    </source>
</evidence>
<protein>
    <submittedName>
        <fullName evidence="9">MFS transporter</fullName>
    </submittedName>
</protein>
<dbReference type="Pfam" id="PF07690">
    <property type="entry name" value="MFS_1"/>
    <property type="match status" value="1"/>
</dbReference>
<keyword evidence="2" id="KW-0813">Transport</keyword>
<evidence type="ECO:0000256" key="5">
    <source>
        <dbReference type="ARBA" id="ARBA00022989"/>
    </source>
</evidence>
<evidence type="ECO:0000313" key="10">
    <source>
        <dbReference type="Proteomes" id="UP000321058"/>
    </source>
</evidence>
<feature type="transmembrane region" description="Helical" evidence="7">
    <location>
        <begin position="242"/>
        <end position="262"/>
    </location>
</feature>
<feature type="transmembrane region" description="Helical" evidence="7">
    <location>
        <begin position="71"/>
        <end position="89"/>
    </location>
</feature>
<dbReference type="SUPFAM" id="SSF103473">
    <property type="entry name" value="MFS general substrate transporter"/>
    <property type="match status" value="1"/>
</dbReference>
<feature type="transmembrane region" description="Helical" evidence="7">
    <location>
        <begin position="332"/>
        <end position="351"/>
    </location>
</feature>
<dbReference type="Gene3D" id="1.20.1250.20">
    <property type="entry name" value="MFS general substrate transporter like domains"/>
    <property type="match status" value="1"/>
</dbReference>
<dbReference type="Proteomes" id="UP000321058">
    <property type="component" value="Unassembled WGS sequence"/>
</dbReference>
<keyword evidence="6 7" id="KW-0472">Membrane</keyword>
<dbReference type="GO" id="GO:0005886">
    <property type="term" value="C:plasma membrane"/>
    <property type="evidence" value="ECO:0007669"/>
    <property type="project" value="UniProtKB-SubCell"/>
</dbReference>
<dbReference type="InterPro" id="IPR050171">
    <property type="entry name" value="MFS_Transporters"/>
</dbReference>
<evidence type="ECO:0000256" key="3">
    <source>
        <dbReference type="ARBA" id="ARBA00022475"/>
    </source>
</evidence>
<evidence type="ECO:0000256" key="7">
    <source>
        <dbReference type="SAM" id="Phobius"/>
    </source>
</evidence>
<keyword evidence="3" id="KW-1003">Cell membrane</keyword>
<dbReference type="InterPro" id="IPR020846">
    <property type="entry name" value="MFS_dom"/>
</dbReference>
<feature type="transmembrane region" description="Helical" evidence="7">
    <location>
        <begin position="298"/>
        <end position="320"/>
    </location>
</feature>
<feature type="transmembrane region" description="Helical" evidence="7">
    <location>
        <begin position="200"/>
        <end position="222"/>
    </location>
</feature>
<dbReference type="OrthoDB" id="8524807at2"/>
<accession>A0A512NIC0</accession>
<keyword evidence="5 7" id="KW-1133">Transmembrane helix</keyword>
<feature type="transmembrane region" description="Helical" evidence="7">
    <location>
        <begin position="46"/>
        <end position="64"/>
    </location>
</feature>
<evidence type="ECO:0000256" key="2">
    <source>
        <dbReference type="ARBA" id="ARBA00022448"/>
    </source>
</evidence>
<name>A0A512NIC0_9HYPH</name>
<feature type="transmembrane region" description="Helical" evidence="7">
    <location>
        <begin position="20"/>
        <end position="40"/>
    </location>
</feature>
<reference evidence="9 10" key="1">
    <citation type="submission" date="2019-07" db="EMBL/GenBank/DDBJ databases">
        <title>Whole genome shotgun sequence of Reyranella soli NBRC 108950.</title>
        <authorList>
            <person name="Hosoyama A."/>
            <person name="Uohara A."/>
            <person name="Ohji S."/>
            <person name="Ichikawa N."/>
        </authorList>
    </citation>
    <scope>NUCLEOTIDE SEQUENCE [LARGE SCALE GENOMIC DNA]</scope>
    <source>
        <strain evidence="9 10">NBRC 108950</strain>
    </source>
</reference>